<protein>
    <recommendedName>
        <fullName evidence="1">ATP-grasp domain-containing protein</fullName>
    </recommendedName>
</protein>
<dbReference type="AlphaFoldDB" id="A0A6M8B6N7"/>
<evidence type="ECO:0000313" key="2">
    <source>
        <dbReference type="EMBL" id="QKD82158.1"/>
    </source>
</evidence>
<reference evidence="2 3" key="1">
    <citation type="submission" date="2020-05" db="EMBL/GenBank/DDBJ databases">
        <title>Complete genome sequence of of a novel Thermoleptolyngbya strain isolated from hot springs of Ganzi, Sichuan China.</title>
        <authorList>
            <person name="Tang J."/>
            <person name="Daroch M."/>
            <person name="Li L."/>
            <person name="Waleron K."/>
            <person name="Waleron M."/>
            <person name="Waleron M."/>
        </authorList>
    </citation>
    <scope>NUCLEOTIDE SEQUENCE [LARGE SCALE GENOMIC DNA]</scope>
    <source>
        <strain evidence="2 3">PKUAC-SCTA183</strain>
    </source>
</reference>
<dbReference type="EMBL" id="CP053661">
    <property type="protein sequence ID" value="QKD82158.1"/>
    <property type="molecule type" value="Genomic_DNA"/>
</dbReference>
<sequence length="331" mass="36070">MIVLFEGPGLGVPAELRRSLEASGAIAEILGFPVWAIATDGSGAAEALAAIPAQPQPTAAFWLAPPTTAFRYGELFAAAHAKNLHLPNTPAQHQLAQEFHRAYPLLKDLTPASIVLEQPDAVEGAIAQLGLPLVFQRSGSVAVLQDWQRALALALRSSIAKTPAQARRIAADLFNQELNQEPSQELSQEPCQPVLARQWVNLRHHHTTPAGFPLGREFRVVLYDRAILTYGYAWPGDDPGRWLSVEEEKAMFAVAFAVAERLDVPLLGVDIAQTQSGEWIALKTVDPQFVGSPQLPLVHFWQQLGITNEMIEKRSRQVVNSADASADLNLP</sequence>
<dbReference type="Pfam" id="PF14243">
    <property type="entry name" value="R2K_3"/>
    <property type="match status" value="1"/>
</dbReference>
<dbReference type="KEGG" id="theu:HPC62_08080"/>
<evidence type="ECO:0000313" key="3">
    <source>
        <dbReference type="Proteomes" id="UP000505210"/>
    </source>
</evidence>
<gene>
    <name evidence="2" type="ORF">HPC62_08080</name>
</gene>
<accession>A0A6M8B6N7</accession>
<proteinExistence type="predicted"/>
<keyword evidence="3" id="KW-1185">Reference proteome</keyword>
<organism evidence="2 3">
    <name type="scientific">Thermoleptolyngbya sichuanensis A183</name>
    <dbReference type="NCBI Taxonomy" id="2737172"/>
    <lineage>
        <taxon>Bacteria</taxon>
        <taxon>Bacillati</taxon>
        <taxon>Cyanobacteriota</taxon>
        <taxon>Cyanophyceae</taxon>
        <taxon>Oculatellales</taxon>
        <taxon>Oculatellaceae</taxon>
        <taxon>Thermoleptolyngbya</taxon>
        <taxon>Thermoleptolyngbya sichuanensis</taxon>
    </lineage>
</organism>
<dbReference type="InterPro" id="IPR025643">
    <property type="entry name" value="R2K_3"/>
</dbReference>
<dbReference type="RefSeq" id="WP_172354681.1">
    <property type="nucleotide sequence ID" value="NZ_CP053661.1"/>
</dbReference>
<name>A0A6M8B6N7_9CYAN</name>
<evidence type="ECO:0000259" key="1">
    <source>
        <dbReference type="Pfam" id="PF14243"/>
    </source>
</evidence>
<dbReference type="Proteomes" id="UP000505210">
    <property type="component" value="Chromosome"/>
</dbReference>
<feature type="domain" description="ATP-grasp" evidence="1">
    <location>
        <begin position="196"/>
        <end position="304"/>
    </location>
</feature>